<dbReference type="FunFam" id="2.40.10.10:FF:000001">
    <property type="entry name" value="Periplasmic serine protease DegS"/>
    <property type="match status" value="1"/>
</dbReference>
<evidence type="ECO:0000256" key="8">
    <source>
        <dbReference type="ARBA" id="ARBA00022670"/>
    </source>
</evidence>
<organism evidence="18 19">
    <name type="scientific">Serratia symbiotica</name>
    <dbReference type="NCBI Taxonomy" id="138074"/>
    <lineage>
        <taxon>Bacteria</taxon>
        <taxon>Pseudomonadati</taxon>
        <taxon>Pseudomonadota</taxon>
        <taxon>Gammaproteobacteria</taxon>
        <taxon>Enterobacterales</taxon>
        <taxon>Yersiniaceae</taxon>
        <taxon>Serratia</taxon>
    </lineage>
</organism>
<dbReference type="PRINTS" id="PR00834">
    <property type="entry name" value="PROTEASES2C"/>
</dbReference>
<keyword evidence="7" id="KW-0997">Cell inner membrane</keyword>
<evidence type="ECO:0000256" key="4">
    <source>
        <dbReference type="ARBA" id="ARBA00011233"/>
    </source>
</evidence>
<comment type="subunit">
    <text evidence="4">Homotrimer.</text>
</comment>
<dbReference type="EC" id="3.4.21.107" evidence="5"/>
<reference evidence="18 19" key="1">
    <citation type="journal article" date="2014" name="Genome Announc.">
        <title>Whole-Genome Sequence of Serratia symbiotica Strain CWBI-2.3T, a Free-Living Symbiont of the Black Bean Aphid Aphis fabae.</title>
        <authorList>
            <person name="Foray V."/>
            <person name="Grigorescu A.S."/>
            <person name="Sabri A."/>
            <person name="Haubruge E."/>
            <person name="Lognay G."/>
            <person name="Francis F."/>
            <person name="Fauconnier M.L."/>
            <person name="Hance T."/>
            <person name="Thonart P."/>
        </authorList>
    </citation>
    <scope>NUCLEOTIDE SEQUENCE [LARGE SCALE GENOMIC DNA]</scope>
    <source>
        <strain evidence="18">CWBI-2.3</strain>
    </source>
</reference>
<dbReference type="PROSITE" id="PS50106">
    <property type="entry name" value="PDZ"/>
    <property type="match status" value="1"/>
</dbReference>
<evidence type="ECO:0000256" key="9">
    <source>
        <dbReference type="ARBA" id="ARBA00022692"/>
    </source>
</evidence>
<evidence type="ECO:0000256" key="1">
    <source>
        <dbReference type="ARBA" id="ARBA00001772"/>
    </source>
</evidence>
<dbReference type="RefSeq" id="WP_040263274.1">
    <property type="nucleotide sequence ID" value="NZ_CP050855.1"/>
</dbReference>
<dbReference type="Gene3D" id="2.40.10.10">
    <property type="entry name" value="Trypsin-like serine proteases"/>
    <property type="match status" value="2"/>
</dbReference>
<evidence type="ECO:0000313" key="18">
    <source>
        <dbReference type="EMBL" id="QLH62112.1"/>
    </source>
</evidence>
<dbReference type="NCBIfam" id="NF008147">
    <property type="entry name" value="PRK10898.1"/>
    <property type="match status" value="1"/>
</dbReference>
<evidence type="ECO:0000256" key="3">
    <source>
        <dbReference type="ARBA" id="ARBA00010541"/>
    </source>
</evidence>
<evidence type="ECO:0000256" key="16">
    <source>
        <dbReference type="ARBA" id="ARBA00083871"/>
    </source>
</evidence>
<evidence type="ECO:0000313" key="19">
    <source>
        <dbReference type="Proteomes" id="UP000042738"/>
    </source>
</evidence>
<dbReference type="PANTHER" id="PTHR22939:SF101">
    <property type="entry name" value="PERIPLASMIC PH-DEPENDENT SERINE ENDOPROTEASE DEGQ"/>
    <property type="match status" value="1"/>
</dbReference>
<keyword evidence="9" id="KW-0812">Transmembrane</keyword>
<dbReference type="GeneID" id="93735480"/>
<evidence type="ECO:0000256" key="6">
    <source>
        <dbReference type="ARBA" id="ARBA00022475"/>
    </source>
</evidence>
<comment type="catalytic activity">
    <reaction evidence="1">
        <text>Acts on substrates that are at least partially unfolded. The cleavage site P1 residue is normally between a pair of hydrophobic residues, such as Val-|-Val.</text>
        <dbReference type="EC" id="3.4.21.107"/>
    </reaction>
</comment>
<dbReference type="GO" id="GO:0005886">
    <property type="term" value="C:plasma membrane"/>
    <property type="evidence" value="ECO:0007669"/>
    <property type="project" value="UniProtKB-SubCell"/>
</dbReference>
<evidence type="ECO:0000256" key="13">
    <source>
        <dbReference type="ARBA" id="ARBA00023136"/>
    </source>
</evidence>
<dbReference type="SUPFAM" id="SSF50494">
    <property type="entry name" value="Trypsin-like serine proteases"/>
    <property type="match status" value="1"/>
</dbReference>
<dbReference type="InterPro" id="IPR011783">
    <property type="entry name" value="Pept_S1C_DegS"/>
</dbReference>
<sequence length="352" mass="37708">MFAKLLRSVVIGLIVAGLLLAALPMLRSSHSLFAEKPENTSDETPLSYNKAVRRAAPAVVNIYNRNLSGTANVLSLGSGVIMNERGYIITNRHVIKDAQQITVVLQDGRHDEALLVGSDRLTDLAVLKIDPGNLPVIPINNTRITHVGDVVLAIGNPYNLGQTVTQGILSATGRISMSATGRQTFLQTDASINRGNSGGALVNSVGELIGINTLTFDKITDNETPEGLGFAIPIKLATKIMGKLIRDGRVIRGYFGIQGKEIIPLRSSNSGIERLQGIIVTEITPNGPAGNAGFQLNDIIINVDNKPAVSVLETMDQVAEIRPGTEIPVIVLRNSQRIPLKMTVGEYPEDSN</sequence>
<dbReference type="GO" id="GO:0042597">
    <property type="term" value="C:periplasmic space"/>
    <property type="evidence" value="ECO:0007669"/>
    <property type="project" value="TreeGrafter"/>
</dbReference>
<keyword evidence="10 18" id="KW-0378">Hydrolase</keyword>
<comment type="subcellular location">
    <subcellularLocation>
        <location evidence="2">Cell inner membrane</location>
        <topology evidence="2">Single-pass membrane protein</topology>
    </subcellularLocation>
</comment>
<dbReference type="InterPro" id="IPR001478">
    <property type="entry name" value="PDZ"/>
</dbReference>
<name>A0A068Z4P6_9GAMM</name>
<dbReference type="SUPFAM" id="SSF50156">
    <property type="entry name" value="PDZ domain-like"/>
    <property type="match status" value="1"/>
</dbReference>
<keyword evidence="13" id="KW-0472">Membrane</keyword>
<evidence type="ECO:0000256" key="14">
    <source>
        <dbReference type="ARBA" id="ARBA00071522"/>
    </source>
</evidence>
<dbReference type="EMBL" id="CP050855">
    <property type="protein sequence ID" value="QLH62112.1"/>
    <property type="molecule type" value="Genomic_DNA"/>
</dbReference>
<evidence type="ECO:0000256" key="11">
    <source>
        <dbReference type="ARBA" id="ARBA00022825"/>
    </source>
</evidence>
<evidence type="ECO:0000256" key="12">
    <source>
        <dbReference type="ARBA" id="ARBA00022989"/>
    </source>
</evidence>
<gene>
    <name evidence="18" type="primary">degS</name>
    <name evidence="18" type="ORF">SYMBAF_02945</name>
</gene>
<keyword evidence="12" id="KW-1133">Transmembrane helix</keyword>
<evidence type="ECO:0000256" key="10">
    <source>
        <dbReference type="ARBA" id="ARBA00022801"/>
    </source>
</evidence>
<dbReference type="GO" id="GO:0004252">
    <property type="term" value="F:serine-type endopeptidase activity"/>
    <property type="evidence" value="ECO:0007669"/>
    <property type="project" value="InterPro"/>
</dbReference>
<keyword evidence="6" id="KW-1003">Cell membrane</keyword>
<dbReference type="InterPro" id="IPR009003">
    <property type="entry name" value="Peptidase_S1_PA"/>
</dbReference>
<dbReference type="FunFam" id="2.40.10.10:FF:000009">
    <property type="entry name" value="Serine endoprotease DegS, periplasmic"/>
    <property type="match status" value="1"/>
</dbReference>
<dbReference type="Pfam" id="PF13365">
    <property type="entry name" value="Trypsin_2"/>
    <property type="match status" value="1"/>
</dbReference>
<dbReference type="Gene3D" id="2.30.42.10">
    <property type="match status" value="1"/>
</dbReference>
<evidence type="ECO:0000256" key="15">
    <source>
        <dbReference type="ARBA" id="ARBA00078529"/>
    </source>
</evidence>
<dbReference type="AlphaFoldDB" id="A0A068Z4P6"/>
<protein>
    <recommendedName>
        <fullName evidence="14">Serine endoprotease DegS</fullName>
        <ecNumber evidence="5">3.4.21.107</ecNumber>
    </recommendedName>
    <alternativeName>
        <fullName evidence="16">Site-1 protease DegS</fullName>
    </alternativeName>
    <alternativeName>
        <fullName evidence="15">Site-1-type intramembrane protease</fullName>
    </alternativeName>
</protein>
<dbReference type="SMART" id="SM00228">
    <property type="entry name" value="PDZ"/>
    <property type="match status" value="1"/>
</dbReference>
<dbReference type="InterPro" id="IPR001940">
    <property type="entry name" value="Peptidase_S1C"/>
</dbReference>
<proteinExistence type="inferred from homology"/>
<dbReference type="NCBIfam" id="TIGR02038">
    <property type="entry name" value="protease_degS"/>
    <property type="match status" value="1"/>
</dbReference>
<dbReference type="PANTHER" id="PTHR22939">
    <property type="entry name" value="SERINE PROTEASE FAMILY S1C HTRA-RELATED"/>
    <property type="match status" value="1"/>
</dbReference>
<dbReference type="Pfam" id="PF13180">
    <property type="entry name" value="PDZ_2"/>
    <property type="match status" value="1"/>
</dbReference>
<dbReference type="InterPro" id="IPR043504">
    <property type="entry name" value="Peptidase_S1_PA_chymotrypsin"/>
</dbReference>
<dbReference type="STRING" id="138074.SYMBAF_100274"/>
<keyword evidence="8" id="KW-0645">Protease</keyword>
<keyword evidence="11" id="KW-0720">Serine protease</keyword>
<evidence type="ECO:0000256" key="2">
    <source>
        <dbReference type="ARBA" id="ARBA00004377"/>
    </source>
</evidence>
<evidence type="ECO:0000256" key="7">
    <source>
        <dbReference type="ARBA" id="ARBA00022519"/>
    </source>
</evidence>
<accession>A0A068Z4P6</accession>
<evidence type="ECO:0000256" key="5">
    <source>
        <dbReference type="ARBA" id="ARBA00013035"/>
    </source>
</evidence>
<dbReference type="InterPro" id="IPR036034">
    <property type="entry name" value="PDZ_sf"/>
</dbReference>
<dbReference type="Proteomes" id="UP000042738">
    <property type="component" value="Chromosome"/>
</dbReference>
<evidence type="ECO:0000259" key="17">
    <source>
        <dbReference type="PROSITE" id="PS50106"/>
    </source>
</evidence>
<comment type="similarity">
    <text evidence="3">Belongs to the peptidase S1C family.</text>
</comment>
<dbReference type="GO" id="GO:0006515">
    <property type="term" value="P:protein quality control for misfolded or incompletely synthesized proteins"/>
    <property type="evidence" value="ECO:0007669"/>
    <property type="project" value="TreeGrafter"/>
</dbReference>
<feature type="domain" description="PDZ" evidence="17">
    <location>
        <begin position="277"/>
        <end position="336"/>
    </location>
</feature>